<dbReference type="InterPro" id="IPR007527">
    <property type="entry name" value="Znf_SWIM"/>
</dbReference>
<dbReference type="PANTHER" id="PTHR38133:SF1">
    <property type="entry name" value="SLR1429 PROTEIN"/>
    <property type="match status" value="1"/>
</dbReference>
<keyword evidence="1" id="KW-0863">Zinc-finger</keyword>
<dbReference type="EMBL" id="BAAABU010000003">
    <property type="protein sequence ID" value="GAA0221953.1"/>
    <property type="molecule type" value="Genomic_DNA"/>
</dbReference>
<reference evidence="3 4" key="1">
    <citation type="journal article" date="2019" name="Int. J. Syst. Evol. Microbiol.">
        <title>The Global Catalogue of Microorganisms (GCM) 10K type strain sequencing project: providing services to taxonomists for standard genome sequencing and annotation.</title>
        <authorList>
            <consortium name="The Broad Institute Genomics Platform"/>
            <consortium name="The Broad Institute Genome Sequencing Center for Infectious Disease"/>
            <person name="Wu L."/>
            <person name="Ma J."/>
        </authorList>
    </citation>
    <scope>NUCLEOTIDE SEQUENCE [LARGE SCALE GENOMIC DNA]</scope>
    <source>
        <strain evidence="3 4">JCM 3380</strain>
    </source>
</reference>
<evidence type="ECO:0000256" key="1">
    <source>
        <dbReference type="PROSITE-ProRule" id="PRU00325"/>
    </source>
</evidence>
<evidence type="ECO:0000313" key="3">
    <source>
        <dbReference type="EMBL" id="GAA0221953.1"/>
    </source>
</evidence>
<sequence length="367" mass="40279">MTSPERAKGFPAFGKGVRRARSWWGRTWLRALEDTSLDQTPLRQGRKYANAGLVGTITVSPGRITAPVHDTDDTYRTTVRLAEFTEPEWTRFLAAVAAKAGHLAALLDREMPRELADAAADAGVELLPGIGDLDFECTCPDWELPCRHGAALCHQASWLLDTDPWLLLLLRGRTQEEVVAGARPTTGVAAVAAYAVPPVPLPEDPPVEDFGAPPRFDPVDGLDVEVLSLLVADAAAKARAVLRTGEWPSWTDREDTVRLAATQPALAGRLAADPREVAAWRQGGASGLSVLDDTWTPPKSDLNRARSLWRDAELPPAKVWRNRWTVHNGQLRYGPDHRWYPYRAQGDGWWPTGTPHRDPAAALTDLP</sequence>
<protein>
    <recommendedName>
        <fullName evidence="2">SWIM-type domain-containing protein</fullName>
    </recommendedName>
</protein>
<name>A0ABN0THL6_9PSEU</name>
<dbReference type="PANTHER" id="PTHR38133">
    <property type="entry name" value="SLR1429 PROTEIN"/>
    <property type="match status" value="1"/>
</dbReference>
<keyword evidence="4" id="KW-1185">Reference proteome</keyword>
<gene>
    <name evidence="3" type="ORF">GCM10010492_20120</name>
</gene>
<keyword evidence="1" id="KW-0479">Metal-binding</keyword>
<evidence type="ECO:0000259" key="2">
    <source>
        <dbReference type="PROSITE" id="PS50966"/>
    </source>
</evidence>
<dbReference type="Proteomes" id="UP001500416">
    <property type="component" value="Unassembled WGS sequence"/>
</dbReference>
<feature type="domain" description="SWIM-type" evidence="2">
    <location>
        <begin position="122"/>
        <end position="157"/>
    </location>
</feature>
<proteinExistence type="predicted"/>
<organism evidence="3 4">
    <name type="scientific">Saccharothrix mutabilis subsp. mutabilis</name>
    <dbReference type="NCBI Taxonomy" id="66855"/>
    <lineage>
        <taxon>Bacteria</taxon>
        <taxon>Bacillati</taxon>
        <taxon>Actinomycetota</taxon>
        <taxon>Actinomycetes</taxon>
        <taxon>Pseudonocardiales</taxon>
        <taxon>Pseudonocardiaceae</taxon>
        <taxon>Saccharothrix</taxon>
    </lineage>
</organism>
<keyword evidence="1" id="KW-0862">Zinc</keyword>
<dbReference type="PROSITE" id="PS50966">
    <property type="entry name" value="ZF_SWIM"/>
    <property type="match status" value="1"/>
</dbReference>
<comment type="caution">
    <text evidence="3">The sequence shown here is derived from an EMBL/GenBank/DDBJ whole genome shotgun (WGS) entry which is preliminary data.</text>
</comment>
<accession>A0ABN0THL6</accession>
<evidence type="ECO:0000313" key="4">
    <source>
        <dbReference type="Proteomes" id="UP001500416"/>
    </source>
</evidence>
<dbReference type="RefSeq" id="WP_343933422.1">
    <property type="nucleotide sequence ID" value="NZ_BAAABU010000003.1"/>
</dbReference>